<evidence type="ECO:0000256" key="1">
    <source>
        <dbReference type="SAM" id="MobiDB-lite"/>
    </source>
</evidence>
<keyword evidence="2" id="KW-0472">Membrane</keyword>
<dbReference type="EMBL" id="JBJHQH010000002">
    <property type="protein sequence ID" value="MFK9090595.1"/>
    <property type="molecule type" value="Genomic_DNA"/>
</dbReference>
<reference evidence="3 4" key="1">
    <citation type="submission" date="2024-11" db="EMBL/GenBank/DDBJ databases">
        <authorList>
            <person name="Lucas J.A."/>
        </authorList>
    </citation>
    <scope>NUCLEOTIDE SEQUENCE [LARGE SCALE GENOMIC DNA]</scope>
    <source>
        <strain evidence="3 4">Z 5.4</strain>
    </source>
</reference>
<sequence>MAGNWGVNAILGLTAFICTYLFSYSNNTWQTSLFRAGIGLLVFYVLGYIFRFVLQQIDSKKNGAYIKKQALDEGIKPEVDQKNEIDEEPSGESSFQYIPLQSLHDGEDR</sequence>
<organism evidence="3 4">
    <name type="scientific">Bacillus salipaludis</name>
    <dbReference type="NCBI Taxonomy" id="2547811"/>
    <lineage>
        <taxon>Bacteria</taxon>
        <taxon>Bacillati</taxon>
        <taxon>Bacillota</taxon>
        <taxon>Bacilli</taxon>
        <taxon>Bacillales</taxon>
        <taxon>Bacillaceae</taxon>
        <taxon>Bacillus</taxon>
    </lineage>
</organism>
<evidence type="ECO:0000313" key="3">
    <source>
        <dbReference type="EMBL" id="MFK9090595.1"/>
    </source>
</evidence>
<feature type="transmembrane region" description="Helical" evidence="2">
    <location>
        <begin position="5"/>
        <end position="22"/>
    </location>
</feature>
<dbReference type="RefSeq" id="WP_406579279.1">
    <property type="nucleotide sequence ID" value="NZ_JBJHQH010000002.1"/>
</dbReference>
<keyword evidence="4" id="KW-1185">Reference proteome</keyword>
<keyword evidence="2" id="KW-0812">Transmembrane</keyword>
<proteinExistence type="predicted"/>
<feature type="region of interest" description="Disordered" evidence="1">
    <location>
        <begin position="77"/>
        <end position="109"/>
    </location>
</feature>
<evidence type="ECO:0000313" key="4">
    <source>
        <dbReference type="Proteomes" id="UP001623041"/>
    </source>
</evidence>
<name>A0ABW8RAX5_9BACI</name>
<comment type="caution">
    <text evidence="3">The sequence shown here is derived from an EMBL/GenBank/DDBJ whole genome shotgun (WGS) entry which is preliminary data.</text>
</comment>
<gene>
    <name evidence="3" type="ORF">ACJEBI_03740</name>
</gene>
<keyword evidence="2" id="KW-1133">Transmembrane helix</keyword>
<dbReference type="Proteomes" id="UP001623041">
    <property type="component" value="Unassembled WGS sequence"/>
</dbReference>
<protein>
    <submittedName>
        <fullName evidence="3">Uncharacterized protein</fullName>
    </submittedName>
</protein>
<feature type="transmembrane region" description="Helical" evidence="2">
    <location>
        <begin position="34"/>
        <end position="54"/>
    </location>
</feature>
<evidence type="ECO:0000256" key="2">
    <source>
        <dbReference type="SAM" id="Phobius"/>
    </source>
</evidence>
<accession>A0ABW8RAX5</accession>